<dbReference type="EMBL" id="LT907978">
    <property type="protein sequence ID" value="SOB72359.1"/>
    <property type="molecule type" value="Genomic_DNA"/>
</dbReference>
<protein>
    <recommendedName>
        <fullName evidence="3">DUF3800 domain-containing protein</fullName>
    </recommendedName>
</protein>
<dbReference type="Pfam" id="PF12686">
    <property type="entry name" value="DUF3800"/>
    <property type="match status" value="1"/>
</dbReference>
<evidence type="ECO:0000313" key="1">
    <source>
        <dbReference type="EMBL" id="SOB72359.1"/>
    </source>
</evidence>
<dbReference type="KEGG" id="ehl:EHLA_1649"/>
<sequence>MIFYIDESGSINNHLSHNKHFVIALVRVLNKKSLKRSYKRFVSSNYDRLLELDKDKYHPKTGKLIKEGDKMFSNETFKELKGSQFDKEMKKSFVDFFSRKPSFELYIIKIKNSELTDQFCQNTARVFNYTIKLAMEYFIHRGYIPKEDCSLQLDERNEKTESRFFLENYLNTELSMNGTTDKKFDVTYYDSSDNNLIQIADVFANLYYSHLQTGGYKNELKKLEEAGILKFVFTFPKQ</sequence>
<organism evidence="1 2">
    <name type="scientific">Anaerobutyricum hallii</name>
    <dbReference type="NCBI Taxonomy" id="39488"/>
    <lineage>
        <taxon>Bacteria</taxon>
        <taxon>Bacillati</taxon>
        <taxon>Bacillota</taxon>
        <taxon>Clostridia</taxon>
        <taxon>Lachnospirales</taxon>
        <taxon>Lachnospiraceae</taxon>
        <taxon>Anaerobutyricum</taxon>
    </lineage>
</organism>
<gene>
    <name evidence="1" type="ORF">EHLA_1649</name>
</gene>
<accession>A0A285PRU6</accession>
<name>A0A285PRU6_9FIRM</name>
<keyword evidence="2" id="KW-1185">Reference proteome</keyword>
<reference evidence="2" key="1">
    <citation type="submission" date="2017-09" db="EMBL/GenBank/DDBJ databases">
        <authorList>
            <person name="Shetty A S."/>
        </authorList>
    </citation>
    <scope>NUCLEOTIDE SEQUENCE [LARGE SCALE GENOMIC DNA]</scope>
</reference>
<evidence type="ECO:0000313" key="2">
    <source>
        <dbReference type="Proteomes" id="UP000217549"/>
    </source>
</evidence>
<evidence type="ECO:0008006" key="3">
    <source>
        <dbReference type="Google" id="ProtNLM"/>
    </source>
</evidence>
<dbReference type="RefSeq" id="WP_096240220.1">
    <property type="nucleotide sequence ID" value="NZ_LT907978.1"/>
</dbReference>
<dbReference type="InterPro" id="IPR024524">
    <property type="entry name" value="DUF3800"/>
</dbReference>
<dbReference type="AlphaFoldDB" id="A0A285PRU6"/>
<proteinExistence type="predicted"/>
<dbReference type="Proteomes" id="UP000217549">
    <property type="component" value="Chromosome I"/>
</dbReference>